<evidence type="ECO:0000313" key="2">
    <source>
        <dbReference type="EMBL" id="MFD2582241.1"/>
    </source>
</evidence>
<dbReference type="SUPFAM" id="SSF53448">
    <property type="entry name" value="Nucleotide-diphospho-sugar transferases"/>
    <property type="match status" value="1"/>
</dbReference>
<dbReference type="PANTHER" id="PTHR43685:SF2">
    <property type="entry name" value="GLYCOSYLTRANSFERASE 2-LIKE DOMAIN-CONTAINING PROTEIN"/>
    <property type="match status" value="1"/>
</dbReference>
<dbReference type="InterPro" id="IPR001173">
    <property type="entry name" value="Glyco_trans_2-like"/>
</dbReference>
<accession>A0ABW5MIJ6</accession>
<keyword evidence="3" id="KW-1185">Reference proteome</keyword>
<dbReference type="RefSeq" id="WP_379076843.1">
    <property type="nucleotide sequence ID" value="NZ_JBHULL010000007.1"/>
</dbReference>
<protein>
    <submittedName>
        <fullName evidence="2">Glycosyltransferase family 2 protein</fullName>
    </submittedName>
</protein>
<sequence length="296" mass="33780">MKEIFFSCIITCYNREALIVRAITSILSQSYQKFEIIVVDDASLDGSIASIENIKDNRIKIVRHDTNRGQNAALNSGIAIASFDYLAFLDSDDSWTPNYLLEMQQAYADNPEVAFVYCSLINCPLWTLEGENKYGEVLNQGYLSSMISITSKKDPVISVGSFDLRYSICQDDDFCFRLAKSYPFKVIKKHLAEVHGAPDSMTKNMVNVARGWEFLFNNYKKDILVFCGAKSFSRHLLNIALRYLECGKIFLGLKCYLRGILYYFGPSHNRFPFAFKEFASMNKRIFSRIKQAISSS</sequence>
<evidence type="ECO:0000313" key="3">
    <source>
        <dbReference type="Proteomes" id="UP001597461"/>
    </source>
</evidence>
<dbReference type="Proteomes" id="UP001597461">
    <property type="component" value="Unassembled WGS sequence"/>
</dbReference>
<dbReference type="CDD" id="cd00761">
    <property type="entry name" value="Glyco_tranf_GTA_type"/>
    <property type="match status" value="1"/>
</dbReference>
<evidence type="ECO:0000259" key="1">
    <source>
        <dbReference type="Pfam" id="PF00535"/>
    </source>
</evidence>
<name>A0ABW5MIJ6_9SPHI</name>
<reference evidence="3" key="1">
    <citation type="journal article" date="2019" name="Int. J. Syst. Evol. Microbiol.">
        <title>The Global Catalogue of Microorganisms (GCM) 10K type strain sequencing project: providing services to taxonomists for standard genome sequencing and annotation.</title>
        <authorList>
            <consortium name="The Broad Institute Genomics Platform"/>
            <consortium name="The Broad Institute Genome Sequencing Center for Infectious Disease"/>
            <person name="Wu L."/>
            <person name="Ma J."/>
        </authorList>
    </citation>
    <scope>NUCLEOTIDE SEQUENCE [LARGE SCALE GENOMIC DNA]</scope>
    <source>
        <strain evidence="3">KCTC 42866</strain>
    </source>
</reference>
<organism evidence="2 3">
    <name type="scientific">Pedobacter vanadiisoli</name>
    <dbReference type="NCBI Taxonomy" id="1761975"/>
    <lineage>
        <taxon>Bacteria</taxon>
        <taxon>Pseudomonadati</taxon>
        <taxon>Bacteroidota</taxon>
        <taxon>Sphingobacteriia</taxon>
        <taxon>Sphingobacteriales</taxon>
        <taxon>Sphingobacteriaceae</taxon>
        <taxon>Pedobacter</taxon>
    </lineage>
</organism>
<proteinExistence type="predicted"/>
<dbReference type="PANTHER" id="PTHR43685">
    <property type="entry name" value="GLYCOSYLTRANSFERASE"/>
    <property type="match status" value="1"/>
</dbReference>
<dbReference type="InterPro" id="IPR050834">
    <property type="entry name" value="Glycosyltransf_2"/>
</dbReference>
<comment type="caution">
    <text evidence="2">The sequence shown here is derived from an EMBL/GenBank/DDBJ whole genome shotgun (WGS) entry which is preliminary data.</text>
</comment>
<dbReference type="Pfam" id="PF00535">
    <property type="entry name" value="Glycos_transf_2"/>
    <property type="match status" value="1"/>
</dbReference>
<dbReference type="InterPro" id="IPR029044">
    <property type="entry name" value="Nucleotide-diphossugar_trans"/>
</dbReference>
<feature type="domain" description="Glycosyltransferase 2-like" evidence="1">
    <location>
        <begin position="7"/>
        <end position="122"/>
    </location>
</feature>
<gene>
    <name evidence="2" type="ORF">ACFSR6_07065</name>
</gene>
<dbReference type="Gene3D" id="3.90.550.10">
    <property type="entry name" value="Spore Coat Polysaccharide Biosynthesis Protein SpsA, Chain A"/>
    <property type="match status" value="1"/>
</dbReference>
<dbReference type="EMBL" id="JBHULL010000007">
    <property type="protein sequence ID" value="MFD2582241.1"/>
    <property type="molecule type" value="Genomic_DNA"/>
</dbReference>